<dbReference type="GO" id="GO:0004497">
    <property type="term" value="F:monooxygenase activity"/>
    <property type="evidence" value="ECO:0007669"/>
    <property type="project" value="UniProtKB-KW"/>
</dbReference>
<dbReference type="InterPro" id="IPR050744">
    <property type="entry name" value="AI-2_Isomerase_LsrG"/>
</dbReference>
<sequence length="108" mass="11976">MITFIVHLRVPPENAAAFENLMTDVAAMSNDREPGVTYYGFAKSVDEPDTYVAVEVYRDQAAVAAHGAVEWVTNSIPEMLRLIEGMPRIVQYVSPGTEPVVTQFEELT</sequence>
<keyword evidence="2" id="KW-0503">Monooxygenase</keyword>
<dbReference type="EMBL" id="JACKSJ010000141">
    <property type="protein sequence ID" value="MCV7171525.1"/>
    <property type="molecule type" value="Genomic_DNA"/>
</dbReference>
<accession>A0A9X3BNX2</accession>
<dbReference type="PANTHER" id="PTHR33336">
    <property type="entry name" value="QUINOL MONOOXYGENASE YGIN-RELATED"/>
    <property type="match status" value="1"/>
</dbReference>
<dbReference type="PANTHER" id="PTHR33336:SF3">
    <property type="entry name" value="ABM DOMAIN-CONTAINING PROTEIN"/>
    <property type="match status" value="1"/>
</dbReference>
<reference evidence="2" key="1">
    <citation type="submission" date="2020-07" db="EMBL/GenBank/DDBJ databases">
        <authorList>
            <person name="Pettersson B.M.F."/>
            <person name="Behra P.R.K."/>
            <person name="Ramesh M."/>
            <person name="Das S."/>
            <person name="Dasgupta S."/>
            <person name="Kirsebom L.A."/>
        </authorList>
    </citation>
    <scope>NUCLEOTIDE SEQUENCE</scope>
    <source>
        <strain evidence="2">DSM 44615</strain>
    </source>
</reference>
<organism evidence="2 3">
    <name type="scientific">[Mycobacterium] manitobense</name>
    <dbReference type="NCBI Taxonomy" id="190147"/>
    <lineage>
        <taxon>Bacteria</taxon>
        <taxon>Bacillati</taxon>
        <taxon>Actinomycetota</taxon>
        <taxon>Actinomycetes</taxon>
        <taxon>Mycobacteriales</taxon>
        <taxon>Mycobacteriaceae</taxon>
        <taxon>Mycolicibacterium</taxon>
    </lineage>
</organism>
<keyword evidence="3" id="KW-1185">Reference proteome</keyword>
<comment type="caution">
    <text evidence="2">The sequence shown here is derived from an EMBL/GenBank/DDBJ whole genome shotgun (WGS) entry which is preliminary data.</text>
</comment>
<dbReference type="InterPro" id="IPR011008">
    <property type="entry name" value="Dimeric_a/b-barrel"/>
</dbReference>
<dbReference type="Gene3D" id="3.30.70.100">
    <property type="match status" value="1"/>
</dbReference>
<protein>
    <submittedName>
        <fullName evidence="2">Antibiotic biosynthesis monooxygenase</fullName>
    </submittedName>
</protein>
<name>A0A9X3BNX2_9MYCO</name>
<evidence type="ECO:0000259" key="1">
    <source>
        <dbReference type="PROSITE" id="PS51725"/>
    </source>
</evidence>
<dbReference type="InterPro" id="IPR007138">
    <property type="entry name" value="ABM_dom"/>
</dbReference>
<dbReference type="PROSITE" id="PS51725">
    <property type="entry name" value="ABM"/>
    <property type="match status" value="1"/>
</dbReference>
<gene>
    <name evidence="2" type="ORF">H7I41_16545</name>
</gene>
<evidence type="ECO:0000313" key="2">
    <source>
        <dbReference type="EMBL" id="MCV7171525.1"/>
    </source>
</evidence>
<dbReference type="SUPFAM" id="SSF54909">
    <property type="entry name" value="Dimeric alpha+beta barrel"/>
    <property type="match status" value="1"/>
</dbReference>
<proteinExistence type="predicted"/>
<dbReference type="Proteomes" id="UP001140293">
    <property type="component" value="Unassembled WGS sequence"/>
</dbReference>
<dbReference type="Pfam" id="PF03992">
    <property type="entry name" value="ABM"/>
    <property type="match status" value="1"/>
</dbReference>
<reference evidence="2" key="2">
    <citation type="journal article" date="2022" name="BMC Genomics">
        <title>Comparative genome analysis of mycobacteria focusing on tRNA and non-coding RNA.</title>
        <authorList>
            <person name="Behra P.R.K."/>
            <person name="Pettersson B.M.F."/>
            <person name="Ramesh M."/>
            <person name="Das S."/>
            <person name="Dasgupta S."/>
            <person name="Kirsebom L.A."/>
        </authorList>
    </citation>
    <scope>NUCLEOTIDE SEQUENCE</scope>
    <source>
        <strain evidence="2">DSM 44615</strain>
    </source>
</reference>
<dbReference type="RefSeq" id="WP_264013706.1">
    <property type="nucleotide sequence ID" value="NZ_JACKSJ010000141.1"/>
</dbReference>
<evidence type="ECO:0000313" key="3">
    <source>
        <dbReference type="Proteomes" id="UP001140293"/>
    </source>
</evidence>
<dbReference type="AlphaFoldDB" id="A0A9X3BNX2"/>
<keyword evidence="2" id="KW-0560">Oxidoreductase</keyword>
<feature type="domain" description="ABM" evidence="1">
    <location>
        <begin position="2"/>
        <end position="92"/>
    </location>
</feature>